<reference evidence="4 5" key="1">
    <citation type="journal article" date="2009" name="J. Bacteriol.">
        <title>Genome sequence of the emerging pathogen Helicobacter canadensis.</title>
        <authorList>
            <person name="Loman N.J."/>
            <person name="Snyder L.A."/>
            <person name="Linton J.D."/>
            <person name="Langdon R."/>
            <person name="Lawson A.J."/>
            <person name="Weinstock G.M."/>
            <person name="Wren B.W."/>
            <person name="Pallen M.J."/>
        </authorList>
    </citation>
    <scope>NUCLEOTIDE SEQUENCE [LARGE SCALE GENOMIC DNA]</scope>
    <source>
        <strain evidence="4 5">MIT 98-5491</strain>
    </source>
</reference>
<dbReference type="AlphaFoldDB" id="C5ZV81"/>
<dbReference type="RefSeq" id="WP_006656160.1">
    <property type="nucleotide sequence ID" value="NZ_CM000776.2"/>
</dbReference>
<dbReference type="SUPFAM" id="SSF158791">
    <property type="entry name" value="MgtE N-terminal domain-like"/>
    <property type="match status" value="1"/>
</dbReference>
<keyword evidence="1" id="KW-0175">Coiled coil</keyword>
<evidence type="ECO:0000313" key="4">
    <source>
        <dbReference type="EMBL" id="EES88740.1"/>
    </source>
</evidence>
<dbReference type="InterPro" id="IPR006668">
    <property type="entry name" value="Mg_transptr_MgtE_intracell_dom"/>
</dbReference>
<feature type="region of interest" description="Disordered" evidence="2">
    <location>
        <begin position="174"/>
        <end position="195"/>
    </location>
</feature>
<evidence type="ECO:0000313" key="5">
    <source>
        <dbReference type="Proteomes" id="UP000007032"/>
    </source>
</evidence>
<dbReference type="eggNOG" id="COG3334">
    <property type="taxonomic scope" value="Bacteria"/>
</dbReference>
<feature type="compositionally biased region" description="Polar residues" evidence="2">
    <location>
        <begin position="186"/>
        <end position="195"/>
    </location>
</feature>
<dbReference type="OrthoDB" id="5359821at2"/>
<dbReference type="EMBL" id="CM000776">
    <property type="protein sequence ID" value="EES88740.1"/>
    <property type="molecule type" value="Genomic_DNA"/>
</dbReference>
<dbReference type="Proteomes" id="UP000007032">
    <property type="component" value="Chromosome"/>
</dbReference>
<keyword evidence="5" id="KW-1185">Reference proteome</keyword>
<gene>
    <name evidence="4" type="ORF">HCAN_0015</name>
</gene>
<proteinExistence type="predicted"/>
<evidence type="ECO:0000256" key="1">
    <source>
        <dbReference type="SAM" id="Coils"/>
    </source>
</evidence>
<sequence>MKKIAFFSFCLTSFLWSVEGSGIVDCNIIFEQRKAEILREIEKIDEQQQALQALQSATQNVLDQKDADLKKREAALAADKKELEQREEAIKKLLEKNEEILAEIKNTTQSKIGTTYAGMKDSKSAAILENLPESEAAMILFSLDTKVMSKILAKMNPQKAANLTQIIQKGPPFETQDAKQEIQGATEVNSQNNEN</sequence>
<feature type="domain" description="Magnesium transporter MgtE intracellular" evidence="3">
    <location>
        <begin position="82"/>
        <end position="167"/>
    </location>
</feature>
<feature type="coiled-coil region" evidence="1">
    <location>
        <begin position="34"/>
        <end position="110"/>
    </location>
</feature>
<evidence type="ECO:0000256" key="2">
    <source>
        <dbReference type="SAM" id="MobiDB-lite"/>
    </source>
</evidence>
<name>C5ZV81_9HELI</name>
<dbReference type="Pfam" id="PF03448">
    <property type="entry name" value="MgtE_N"/>
    <property type="match status" value="1"/>
</dbReference>
<evidence type="ECO:0000259" key="3">
    <source>
        <dbReference type="Pfam" id="PF03448"/>
    </source>
</evidence>
<dbReference type="STRING" id="537970.HCAN_0015"/>
<protein>
    <recommendedName>
        <fullName evidence="3">Magnesium transporter MgtE intracellular domain-containing protein</fullName>
    </recommendedName>
</protein>
<dbReference type="HOGENOM" id="CLU_085984_0_1_7"/>
<accession>C5ZV81</accession>
<organism evidence="4 5">
    <name type="scientific">Helicobacter canadensis MIT 98-5491</name>
    <dbReference type="NCBI Taxonomy" id="537970"/>
    <lineage>
        <taxon>Bacteria</taxon>
        <taxon>Pseudomonadati</taxon>
        <taxon>Campylobacterota</taxon>
        <taxon>Epsilonproteobacteria</taxon>
        <taxon>Campylobacterales</taxon>
        <taxon>Helicobacteraceae</taxon>
        <taxon>Helicobacter</taxon>
    </lineage>
</organism>